<protein>
    <submittedName>
        <fullName evidence="4">Nitroreductase</fullName>
    </submittedName>
</protein>
<dbReference type="InterPro" id="IPR000415">
    <property type="entry name" value="Nitroreductase-like"/>
</dbReference>
<feature type="domain" description="Nitroreductase" evidence="3">
    <location>
        <begin position="73"/>
        <end position="157"/>
    </location>
</feature>
<dbReference type="Proteomes" id="UP001366166">
    <property type="component" value="Chromosome"/>
</dbReference>
<dbReference type="Gene3D" id="3.40.109.10">
    <property type="entry name" value="NADH Oxidase"/>
    <property type="match status" value="1"/>
</dbReference>
<name>A0AAU9EKQ4_9BACT</name>
<dbReference type="SUPFAM" id="SSF55469">
    <property type="entry name" value="FMN-dependent nitroreductase-like"/>
    <property type="match status" value="1"/>
</dbReference>
<sequence>MELMQAIRERRSIRKFDDRPVSDEVVARLMEAVMFSPSWANTQCWELVQVKDPARREGLQHTLSKGNPATKAIVSAPALFVICARLEASGYYNGKVTTKFGDWFMFDLGIACQSLCLAAFDQGLGTVVVGLFDHDAAGKVINLPSGYEVVAMIPAGYPAQEVKAPKRRPPEEFLRVDGF</sequence>
<evidence type="ECO:0000256" key="2">
    <source>
        <dbReference type="ARBA" id="ARBA00023002"/>
    </source>
</evidence>
<organism evidence="4 5">
    <name type="scientific">Desulfoferula mesophila</name>
    <dbReference type="NCBI Taxonomy" id="3058419"/>
    <lineage>
        <taxon>Bacteria</taxon>
        <taxon>Pseudomonadati</taxon>
        <taxon>Thermodesulfobacteriota</taxon>
        <taxon>Desulfarculia</taxon>
        <taxon>Desulfarculales</taxon>
        <taxon>Desulfarculaceae</taxon>
        <taxon>Desulfoferula</taxon>
    </lineage>
</organism>
<evidence type="ECO:0000259" key="3">
    <source>
        <dbReference type="Pfam" id="PF00881"/>
    </source>
</evidence>
<dbReference type="GO" id="GO:0016491">
    <property type="term" value="F:oxidoreductase activity"/>
    <property type="evidence" value="ECO:0007669"/>
    <property type="project" value="UniProtKB-KW"/>
</dbReference>
<evidence type="ECO:0000256" key="1">
    <source>
        <dbReference type="ARBA" id="ARBA00007118"/>
    </source>
</evidence>
<dbReference type="InterPro" id="IPR029479">
    <property type="entry name" value="Nitroreductase"/>
</dbReference>
<accession>A0AAU9EKQ4</accession>
<evidence type="ECO:0000313" key="5">
    <source>
        <dbReference type="Proteomes" id="UP001366166"/>
    </source>
</evidence>
<feature type="domain" description="Nitroreductase" evidence="3">
    <location>
        <begin position="7"/>
        <end position="67"/>
    </location>
</feature>
<proteinExistence type="inferred from homology"/>
<keyword evidence="2" id="KW-0560">Oxidoreductase</keyword>
<keyword evidence="5" id="KW-1185">Reference proteome</keyword>
<dbReference type="PANTHER" id="PTHR43673">
    <property type="entry name" value="NAD(P)H NITROREDUCTASE YDGI-RELATED"/>
    <property type="match status" value="1"/>
</dbReference>
<dbReference type="PANTHER" id="PTHR43673:SF10">
    <property type="entry name" value="NADH DEHYDROGENASE_NAD(P)H NITROREDUCTASE XCC3605-RELATED"/>
    <property type="match status" value="1"/>
</dbReference>
<gene>
    <name evidence="4" type="ORF">FAK_28150</name>
</gene>
<dbReference type="RefSeq" id="WP_338600623.1">
    <property type="nucleotide sequence ID" value="NZ_AP028679.1"/>
</dbReference>
<dbReference type="AlphaFoldDB" id="A0AAU9EKQ4"/>
<dbReference type="KEGG" id="dmp:FAK_28150"/>
<dbReference type="EMBL" id="AP028679">
    <property type="protein sequence ID" value="BEQ15749.1"/>
    <property type="molecule type" value="Genomic_DNA"/>
</dbReference>
<comment type="similarity">
    <text evidence="1">Belongs to the nitroreductase family.</text>
</comment>
<evidence type="ECO:0000313" key="4">
    <source>
        <dbReference type="EMBL" id="BEQ15749.1"/>
    </source>
</evidence>
<dbReference type="Pfam" id="PF00881">
    <property type="entry name" value="Nitroreductase"/>
    <property type="match status" value="2"/>
</dbReference>
<reference evidence="5" key="1">
    <citation type="journal article" date="2023" name="Arch. Microbiol.">
        <title>Desulfoferula mesophilus gen. nov. sp. nov., a mesophilic sulfate-reducing bacterium isolated from a brackish lake sediment.</title>
        <authorList>
            <person name="Watanabe T."/>
            <person name="Yabe T."/>
            <person name="Tsuji J.M."/>
            <person name="Fukui M."/>
        </authorList>
    </citation>
    <scope>NUCLEOTIDE SEQUENCE [LARGE SCALE GENOMIC DNA]</scope>
    <source>
        <strain evidence="5">12FAK</strain>
    </source>
</reference>